<feature type="compositionally biased region" description="Basic and acidic residues" evidence="1">
    <location>
        <begin position="35"/>
        <end position="57"/>
    </location>
</feature>
<dbReference type="RefSeq" id="WP_344254684.1">
    <property type="nucleotide sequence ID" value="NZ_BAAAGQ010000075.1"/>
</dbReference>
<accession>A0ABQ3WZ21</accession>
<proteinExistence type="predicted"/>
<reference evidence="2" key="1">
    <citation type="submission" date="2021-01" db="EMBL/GenBank/DDBJ databases">
        <title>Whole genome shotgun sequence of Actinoplanes capillaceus NBRC 16408.</title>
        <authorList>
            <person name="Komaki H."/>
            <person name="Tamura T."/>
        </authorList>
    </citation>
    <scope>NUCLEOTIDE SEQUENCE [LARGE SCALE GENOMIC DNA]</scope>
    <source>
        <strain evidence="2">NBRC 16408</strain>
    </source>
</reference>
<evidence type="ECO:0000256" key="1">
    <source>
        <dbReference type="SAM" id="MobiDB-lite"/>
    </source>
</evidence>
<gene>
    <name evidence="2" type="ORF">Aca07nite_88100</name>
</gene>
<sequence>MEASVISENSSRSVYSPAAYLAELLKLAGPGPDLTGRRPDLAGRRRGRRPGDDLADR</sequence>
<feature type="region of interest" description="Disordered" evidence="1">
    <location>
        <begin position="27"/>
        <end position="57"/>
    </location>
</feature>
<comment type="caution">
    <text evidence="2">The sequence shown here is derived from an EMBL/GenBank/DDBJ whole genome shotgun (WGS) entry which is preliminary data.</text>
</comment>
<protein>
    <submittedName>
        <fullName evidence="2">Uncharacterized protein</fullName>
    </submittedName>
</protein>
<dbReference type="EMBL" id="BOMF01000188">
    <property type="protein sequence ID" value="GID51535.1"/>
    <property type="molecule type" value="Genomic_DNA"/>
</dbReference>
<organism evidence="2">
    <name type="scientific">Actinoplanes campanulatus</name>
    <dbReference type="NCBI Taxonomy" id="113559"/>
    <lineage>
        <taxon>Bacteria</taxon>
        <taxon>Bacillati</taxon>
        <taxon>Actinomycetota</taxon>
        <taxon>Actinomycetes</taxon>
        <taxon>Micromonosporales</taxon>
        <taxon>Micromonosporaceae</taxon>
        <taxon>Actinoplanes</taxon>
    </lineage>
</organism>
<evidence type="ECO:0000313" key="2">
    <source>
        <dbReference type="EMBL" id="GID51535.1"/>
    </source>
</evidence>
<name>A0ABQ3WZ21_9ACTN</name>